<sequence length="180" mass="19358">MTAPQSKASAATTHQVQSGDTFWIIGKKYGVPVKTLMSTNKKSSHLLFIGEKLVIPQTITAAEMDLLARLVNAEAKGEPYAGKVAVASVVLNRVDSSLFPNSISSVIYQKDQGYYAFTPVQNGAINSPADASAKAAVKEALAFRGMGKGSLYFYNPKTAKSTWITSRQVTVNIGNHRFAK</sequence>
<dbReference type="Gene3D" id="6.20.240.60">
    <property type="match status" value="1"/>
</dbReference>
<dbReference type="Gene3D" id="1.10.10.2520">
    <property type="entry name" value="Cell wall hydrolase SleB, domain 1"/>
    <property type="match status" value="1"/>
</dbReference>
<dbReference type="RefSeq" id="WP_232273952.1">
    <property type="nucleotide sequence ID" value="NZ_CP095550.1"/>
</dbReference>
<protein>
    <submittedName>
        <fullName evidence="2">Cell wall hydrolase</fullName>
    </submittedName>
</protein>
<dbReference type="InterPro" id="IPR042047">
    <property type="entry name" value="SleB_dom1"/>
</dbReference>
<organism evidence="2 3">
    <name type="scientific">Metabacillus endolithicus</name>
    <dbReference type="NCBI Taxonomy" id="1535204"/>
    <lineage>
        <taxon>Bacteria</taxon>
        <taxon>Bacillati</taxon>
        <taxon>Bacillota</taxon>
        <taxon>Bacilli</taxon>
        <taxon>Bacillales</taxon>
        <taxon>Bacillaceae</taxon>
        <taxon>Metabacillus</taxon>
    </lineage>
</organism>
<dbReference type="SMART" id="SM00257">
    <property type="entry name" value="LysM"/>
    <property type="match status" value="1"/>
</dbReference>
<dbReference type="InterPro" id="IPR011105">
    <property type="entry name" value="Cell_wall_hydrolase_SleB"/>
</dbReference>
<gene>
    <name evidence="2" type="ORF">ACFSKK_05495</name>
</gene>
<dbReference type="EMBL" id="JBHUIK010000001">
    <property type="protein sequence ID" value="MFD2213168.1"/>
    <property type="molecule type" value="Genomic_DNA"/>
</dbReference>
<name>A0ABW5BSS2_9BACI</name>
<dbReference type="GO" id="GO:0016787">
    <property type="term" value="F:hydrolase activity"/>
    <property type="evidence" value="ECO:0007669"/>
    <property type="project" value="UniProtKB-KW"/>
</dbReference>
<dbReference type="SUPFAM" id="SSF54106">
    <property type="entry name" value="LysM domain"/>
    <property type="match status" value="1"/>
</dbReference>
<accession>A0ABW5BSS2</accession>
<dbReference type="Proteomes" id="UP001597318">
    <property type="component" value="Unassembled WGS sequence"/>
</dbReference>
<feature type="domain" description="LysM" evidence="1">
    <location>
        <begin position="12"/>
        <end position="55"/>
    </location>
</feature>
<dbReference type="Gene3D" id="3.10.350.10">
    <property type="entry name" value="LysM domain"/>
    <property type="match status" value="1"/>
</dbReference>
<reference evidence="3" key="1">
    <citation type="journal article" date="2019" name="Int. J. Syst. Evol. Microbiol.">
        <title>The Global Catalogue of Microorganisms (GCM) 10K type strain sequencing project: providing services to taxonomists for standard genome sequencing and annotation.</title>
        <authorList>
            <consortium name="The Broad Institute Genomics Platform"/>
            <consortium name="The Broad Institute Genome Sequencing Center for Infectious Disease"/>
            <person name="Wu L."/>
            <person name="Ma J."/>
        </authorList>
    </citation>
    <scope>NUCLEOTIDE SEQUENCE [LARGE SCALE GENOMIC DNA]</scope>
    <source>
        <strain evidence="3">CGMCC 1.15474</strain>
    </source>
</reference>
<dbReference type="Pfam" id="PF07486">
    <property type="entry name" value="Hydrolase_2"/>
    <property type="match status" value="1"/>
</dbReference>
<comment type="caution">
    <text evidence="2">The sequence shown here is derived from an EMBL/GenBank/DDBJ whole genome shotgun (WGS) entry which is preliminary data.</text>
</comment>
<keyword evidence="2" id="KW-0378">Hydrolase</keyword>
<evidence type="ECO:0000313" key="3">
    <source>
        <dbReference type="Proteomes" id="UP001597318"/>
    </source>
</evidence>
<dbReference type="Pfam" id="PF01476">
    <property type="entry name" value="LysM"/>
    <property type="match status" value="1"/>
</dbReference>
<evidence type="ECO:0000313" key="2">
    <source>
        <dbReference type="EMBL" id="MFD2213168.1"/>
    </source>
</evidence>
<proteinExistence type="predicted"/>
<dbReference type="InterPro" id="IPR018392">
    <property type="entry name" value="LysM"/>
</dbReference>
<keyword evidence="3" id="KW-1185">Reference proteome</keyword>
<evidence type="ECO:0000259" key="1">
    <source>
        <dbReference type="PROSITE" id="PS51782"/>
    </source>
</evidence>
<dbReference type="PROSITE" id="PS51782">
    <property type="entry name" value="LYSM"/>
    <property type="match status" value="1"/>
</dbReference>
<dbReference type="CDD" id="cd00118">
    <property type="entry name" value="LysM"/>
    <property type="match status" value="1"/>
</dbReference>
<dbReference type="InterPro" id="IPR036779">
    <property type="entry name" value="LysM_dom_sf"/>
</dbReference>